<keyword evidence="7" id="KW-1185">Reference proteome</keyword>
<dbReference type="InterPro" id="IPR042269">
    <property type="entry name" value="Ser_carbopepase_S28_SKS"/>
</dbReference>
<comment type="similarity">
    <text evidence="1">Belongs to the peptidase S28 family.</text>
</comment>
<evidence type="ECO:0000256" key="5">
    <source>
        <dbReference type="ARBA" id="ARBA00023180"/>
    </source>
</evidence>
<dbReference type="InterPro" id="IPR029058">
    <property type="entry name" value="AB_hydrolase_fold"/>
</dbReference>
<dbReference type="EMBL" id="OU015568">
    <property type="protein sequence ID" value="CAG5078332.1"/>
    <property type="molecule type" value="Genomic_DNA"/>
</dbReference>
<evidence type="ECO:0000256" key="4">
    <source>
        <dbReference type="ARBA" id="ARBA00022801"/>
    </source>
</evidence>
<keyword evidence="5" id="KW-0325">Glycoprotein</keyword>
<keyword evidence="4" id="KW-0378">Hydrolase</keyword>
<dbReference type="Pfam" id="PF05577">
    <property type="entry name" value="Peptidase_S28"/>
    <property type="match status" value="1"/>
</dbReference>
<evidence type="ECO:0000256" key="2">
    <source>
        <dbReference type="ARBA" id="ARBA00022670"/>
    </source>
</evidence>
<evidence type="ECO:0000256" key="3">
    <source>
        <dbReference type="ARBA" id="ARBA00022729"/>
    </source>
</evidence>
<dbReference type="PANTHER" id="PTHR11010">
    <property type="entry name" value="PROTEASE S28 PRO-X CARBOXYPEPTIDASE-RELATED"/>
    <property type="match status" value="1"/>
</dbReference>
<dbReference type="Proteomes" id="UP001158576">
    <property type="component" value="Chromosome PAR"/>
</dbReference>
<evidence type="ECO:0000256" key="1">
    <source>
        <dbReference type="ARBA" id="ARBA00011079"/>
    </source>
</evidence>
<dbReference type="InterPro" id="IPR008758">
    <property type="entry name" value="Peptidase_S28"/>
</dbReference>
<keyword evidence="2" id="KW-0645">Protease</keyword>
<proteinExistence type="inferred from homology"/>
<name>A0ABN7RMW2_OIKDI</name>
<dbReference type="SUPFAM" id="SSF53474">
    <property type="entry name" value="alpha/beta-Hydrolases"/>
    <property type="match status" value="1"/>
</dbReference>
<organism evidence="6 7">
    <name type="scientific">Oikopleura dioica</name>
    <name type="common">Tunicate</name>
    <dbReference type="NCBI Taxonomy" id="34765"/>
    <lineage>
        <taxon>Eukaryota</taxon>
        <taxon>Metazoa</taxon>
        <taxon>Chordata</taxon>
        <taxon>Tunicata</taxon>
        <taxon>Appendicularia</taxon>
        <taxon>Copelata</taxon>
        <taxon>Oikopleuridae</taxon>
        <taxon>Oikopleura</taxon>
    </lineage>
</organism>
<dbReference type="Gene3D" id="3.40.50.1820">
    <property type="entry name" value="alpha/beta hydrolase"/>
    <property type="match status" value="1"/>
</dbReference>
<accession>A0ABN7RMW2</accession>
<evidence type="ECO:0000313" key="6">
    <source>
        <dbReference type="EMBL" id="CAG5078332.1"/>
    </source>
</evidence>
<keyword evidence="3" id="KW-0732">Signal</keyword>
<dbReference type="Gene3D" id="1.20.120.980">
    <property type="entry name" value="Serine carboxypeptidase S28, SKS domain"/>
    <property type="match status" value="1"/>
</dbReference>
<reference evidence="6 7" key="1">
    <citation type="submission" date="2021-04" db="EMBL/GenBank/DDBJ databases">
        <authorList>
            <person name="Bliznina A."/>
        </authorList>
    </citation>
    <scope>NUCLEOTIDE SEQUENCE [LARGE SCALE GENOMIC DNA]</scope>
</reference>
<sequence>MLFLALFSAAFAGKLKFDDGQIQYQTKWIDQRIDNFNYYMDKTYKMRYLVNTDFVKDESTAPIFFYTGNEGPINSFAANTGFMNEFAEEENAFIVYAEHRYYGQSLPYSNNSFTPENMAYLSVENALADFAQLIVELKKTYKGPLICFGGSYGGLLSMYMRMTYPNLVDGALAASSPVYWISAMGDSHGFWVKTTEDFRQALDKCEDTIRSGFAALDKMKNDKDWAGITSSMRTCQNITEDNYMHMLGWARNAMATMAMMDYPYPTNFEAALPGNPVKEACVRAVAATGADSIREAAGLMYNGTDPTKYKQCFDIMGEYVYCADPTGCGTGPQASAWDYQCCTQQVLPGGTDGKTDMFPVIKFDIDDRADYCNKTYGVIPDRDWLRIKYWADNLEATSNTIFSNGDLDPWGPGGVTHDLRHDLPAPLVHGGAHHYDLRGSNSGDTQDVLNVRQFHRDTIRDWMAQFWAEKGL</sequence>
<dbReference type="PANTHER" id="PTHR11010:SF107">
    <property type="entry name" value="DIPEPTIDYL PEPTIDASE 2"/>
    <property type="match status" value="1"/>
</dbReference>
<evidence type="ECO:0000313" key="7">
    <source>
        <dbReference type="Proteomes" id="UP001158576"/>
    </source>
</evidence>
<protein>
    <submittedName>
        <fullName evidence="6">Oidioi.mRNA.OKI2018_I69.PAR.g8961.t1.cds</fullName>
    </submittedName>
</protein>
<gene>
    <name evidence="6" type="ORF">OKIOD_LOCUS519</name>
</gene>